<evidence type="ECO:0000256" key="1">
    <source>
        <dbReference type="ARBA" id="ARBA00000632"/>
    </source>
</evidence>
<evidence type="ECO:0000256" key="2">
    <source>
        <dbReference type="ARBA" id="ARBA00010859"/>
    </source>
</evidence>
<dbReference type="PROSITE" id="PS51348">
    <property type="entry name" value="GLYCOSYL_HYDROL_F22_2"/>
    <property type="match status" value="1"/>
</dbReference>
<dbReference type="InterPro" id="IPR019799">
    <property type="entry name" value="Glyco_hydro_22_CS"/>
</dbReference>
<keyword evidence="11" id="KW-1185">Reference proteome</keyword>
<feature type="signal peptide" evidence="8">
    <location>
        <begin position="1"/>
        <end position="18"/>
    </location>
</feature>
<dbReference type="SMART" id="SM00263">
    <property type="entry name" value="LYZ1"/>
    <property type="match status" value="1"/>
</dbReference>
<sequence length="141" mass="16043">MRGYSYLLFALLMTPSLGKIYERCELAREFHYTHGLDRNGLGNWVCLAYYESSYNTNAVGGPNGNGSYDYGIFQINDGFWCYPPDTHADCNMSCSSLTDNDITNDVTCAKLIYNRHGFEAWYGWINNCQGTNVESWVSDCF</sequence>
<keyword evidence="6" id="KW-0378">Hydrolase</keyword>
<dbReference type="PANTHER" id="PTHR11407:SF63">
    <property type="entry name" value="LYSOZYME C"/>
    <property type="match status" value="1"/>
</dbReference>
<keyword evidence="8" id="KW-0732">Signal</keyword>
<evidence type="ECO:0000256" key="3">
    <source>
        <dbReference type="ARBA" id="ARBA00012732"/>
    </source>
</evidence>
<evidence type="ECO:0000256" key="7">
    <source>
        <dbReference type="RuleBase" id="RU004440"/>
    </source>
</evidence>
<feature type="domain" description="Glycosyl hydrolases family 22 (GH22)" evidence="9">
    <location>
        <begin position="90"/>
        <end position="108"/>
    </location>
</feature>
<dbReference type="Pfam" id="PF00062">
    <property type="entry name" value="Lys"/>
    <property type="match status" value="1"/>
</dbReference>
<dbReference type="GO" id="GO:0042742">
    <property type="term" value="P:defense response to bacterium"/>
    <property type="evidence" value="ECO:0007669"/>
    <property type="project" value="UniProtKB-KW"/>
</dbReference>
<dbReference type="GO" id="GO:0003796">
    <property type="term" value="F:lysozyme activity"/>
    <property type="evidence" value="ECO:0007669"/>
    <property type="project" value="UniProtKB-EC"/>
</dbReference>
<keyword evidence="6" id="KW-0326">Glycosidase</keyword>
<protein>
    <recommendedName>
        <fullName evidence="3">lysozyme</fullName>
        <ecNumber evidence="3">3.2.1.17</ecNumber>
    </recommendedName>
</protein>
<dbReference type="GO" id="GO:0031640">
    <property type="term" value="P:killing of cells of another organism"/>
    <property type="evidence" value="ECO:0007669"/>
    <property type="project" value="UniProtKB-KW"/>
</dbReference>
<dbReference type="AlphaFoldDB" id="A0A7R9A675"/>
<dbReference type="InterPro" id="IPR001916">
    <property type="entry name" value="Glyco_hydro_22"/>
</dbReference>
<accession>A0A7R9A675</accession>
<dbReference type="InterPro" id="IPR000974">
    <property type="entry name" value="Glyco_hydro_22_lys"/>
</dbReference>
<name>A0A7R9A675_9CRUS</name>
<dbReference type="PROSITE" id="PS00128">
    <property type="entry name" value="GLYCOSYL_HYDROL_F22_1"/>
    <property type="match status" value="1"/>
</dbReference>
<dbReference type="PANTHER" id="PTHR11407">
    <property type="entry name" value="LYSOZYME C"/>
    <property type="match status" value="1"/>
</dbReference>
<evidence type="ECO:0000256" key="6">
    <source>
        <dbReference type="ARBA" id="ARBA00023295"/>
    </source>
</evidence>
<evidence type="ECO:0000313" key="11">
    <source>
        <dbReference type="Proteomes" id="UP000677054"/>
    </source>
</evidence>
<dbReference type="PRINTS" id="PR00135">
    <property type="entry name" value="LYZLACT"/>
</dbReference>
<comment type="catalytic activity">
    <reaction evidence="1">
        <text>Hydrolysis of (1-&gt;4)-beta-linkages between N-acetylmuramic acid and N-acetyl-D-glucosamine residues in a peptidoglycan and between N-acetyl-D-glucosamine residues in chitodextrins.</text>
        <dbReference type="EC" id="3.2.1.17"/>
    </reaction>
</comment>
<organism evidence="10">
    <name type="scientific">Darwinula stevensoni</name>
    <dbReference type="NCBI Taxonomy" id="69355"/>
    <lineage>
        <taxon>Eukaryota</taxon>
        <taxon>Metazoa</taxon>
        <taxon>Ecdysozoa</taxon>
        <taxon>Arthropoda</taxon>
        <taxon>Crustacea</taxon>
        <taxon>Oligostraca</taxon>
        <taxon>Ostracoda</taxon>
        <taxon>Podocopa</taxon>
        <taxon>Podocopida</taxon>
        <taxon>Darwinulocopina</taxon>
        <taxon>Darwinuloidea</taxon>
        <taxon>Darwinulidae</taxon>
        <taxon>Darwinula</taxon>
    </lineage>
</organism>
<dbReference type="SUPFAM" id="SSF53955">
    <property type="entry name" value="Lysozyme-like"/>
    <property type="match status" value="1"/>
</dbReference>
<evidence type="ECO:0000313" key="10">
    <source>
        <dbReference type="EMBL" id="CAD7244333.1"/>
    </source>
</evidence>
<dbReference type="EMBL" id="CAJPEV010000614">
    <property type="protein sequence ID" value="CAG0886937.1"/>
    <property type="molecule type" value="Genomic_DNA"/>
</dbReference>
<comment type="similarity">
    <text evidence="2 7">Belongs to the glycosyl hydrolase 22 family.</text>
</comment>
<dbReference type="InterPro" id="IPR023346">
    <property type="entry name" value="Lysozyme-like_dom_sf"/>
</dbReference>
<dbReference type="Gene3D" id="1.10.530.10">
    <property type="match status" value="1"/>
</dbReference>
<keyword evidence="4" id="KW-0081">Bacteriolytic enzyme</keyword>
<dbReference type="Proteomes" id="UP000677054">
    <property type="component" value="Unassembled WGS sequence"/>
</dbReference>
<evidence type="ECO:0000256" key="8">
    <source>
        <dbReference type="SAM" id="SignalP"/>
    </source>
</evidence>
<dbReference type="PRINTS" id="PR00137">
    <property type="entry name" value="LYSOZYME"/>
</dbReference>
<keyword evidence="4" id="KW-0929">Antimicrobial</keyword>
<dbReference type="EMBL" id="LR900131">
    <property type="protein sequence ID" value="CAD7244333.1"/>
    <property type="molecule type" value="Genomic_DNA"/>
</dbReference>
<dbReference type="OrthoDB" id="17373at2759"/>
<dbReference type="EC" id="3.2.1.17" evidence="3"/>
<reference evidence="10" key="1">
    <citation type="submission" date="2020-11" db="EMBL/GenBank/DDBJ databases">
        <authorList>
            <person name="Tran Van P."/>
        </authorList>
    </citation>
    <scope>NUCLEOTIDE SEQUENCE</scope>
</reference>
<keyword evidence="5" id="KW-1015">Disulfide bond</keyword>
<dbReference type="CDD" id="cd16899">
    <property type="entry name" value="LYZ_C_invert"/>
    <property type="match status" value="1"/>
</dbReference>
<feature type="chain" id="PRO_5036209745" description="lysozyme" evidence="8">
    <location>
        <begin position="19"/>
        <end position="141"/>
    </location>
</feature>
<gene>
    <name evidence="10" type="ORF">DSTB1V02_LOCUS4231</name>
</gene>
<evidence type="ECO:0000256" key="5">
    <source>
        <dbReference type="ARBA" id="ARBA00023157"/>
    </source>
</evidence>
<dbReference type="FunFam" id="1.10.530.10:FF:000001">
    <property type="entry name" value="Lysozyme C"/>
    <property type="match status" value="1"/>
</dbReference>
<evidence type="ECO:0000256" key="4">
    <source>
        <dbReference type="ARBA" id="ARBA00022638"/>
    </source>
</evidence>
<proteinExistence type="inferred from homology"/>
<evidence type="ECO:0000259" key="9">
    <source>
        <dbReference type="PROSITE" id="PS00128"/>
    </source>
</evidence>